<dbReference type="InterPro" id="IPR006660">
    <property type="entry name" value="Arsenate_reductase-like"/>
</dbReference>
<dbReference type="Pfam" id="PF03960">
    <property type="entry name" value="ArsC"/>
    <property type="match status" value="1"/>
</dbReference>
<comment type="caution">
    <text evidence="4">The sequence shown here is derived from an EMBL/GenBank/DDBJ whole genome shotgun (WGS) entry which is preliminary data.</text>
</comment>
<evidence type="ECO:0000313" key="4">
    <source>
        <dbReference type="EMBL" id="MCH4552639.1"/>
    </source>
</evidence>
<dbReference type="PROSITE" id="PS51353">
    <property type="entry name" value="ARSC"/>
    <property type="match status" value="1"/>
</dbReference>
<evidence type="ECO:0000256" key="2">
    <source>
        <dbReference type="ARBA" id="ARBA00023002"/>
    </source>
</evidence>
<name>A0ABS9RI56_9FLAO</name>
<evidence type="ECO:0000313" key="5">
    <source>
        <dbReference type="Proteomes" id="UP001156141"/>
    </source>
</evidence>
<reference evidence="4" key="1">
    <citation type="submission" date="2022-02" db="EMBL/GenBank/DDBJ databases">
        <title>Aestuariibaculum sp., a marine bacterium isolated from sediment in Guangxi.</title>
        <authorList>
            <person name="Ying J."/>
        </authorList>
    </citation>
    <scope>NUCLEOTIDE SEQUENCE</scope>
    <source>
        <strain evidence="4">L182</strain>
    </source>
</reference>
<dbReference type="NCBIfam" id="TIGR00014">
    <property type="entry name" value="arsC"/>
    <property type="match status" value="1"/>
</dbReference>
<gene>
    <name evidence="4" type="primary">arsC</name>
    <name evidence="4" type="ORF">MKW35_08405</name>
</gene>
<comment type="similarity">
    <text evidence="1 3">Belongs to the ArsC family.</text>
</comment>
<sequence length="113" mass="12907">MIKIYHNNRCSKSRLGVQFLEDAGKDFEVVKYLEDVPTEAELTEIIKLLGISPIELVRTNEAIWKSDYKGKDLTDVQIIKAMVENPKLIERPIVINDEKAVIARPTEKIAEIL</sequence>
<dbReference type="InterPro" id="IPR006659">
    <property type="entry name" value="Arsenate_reductase"/>
</dbReference>
<dbReference type="Proteomes" id="UP001156141">
    <property type="component" value="Unassembled WGS sequence"/>
</dbReference>
<dbReference type="InterPro" id="IPR036249">
    <property type="entry name" value="Thioredoxin-like_sf"/>
</dbReference>
<dbReference type="RefSeq" id="WP_240572966.1">
    <property type="nucleotide sequence ID" value="NZ_CP136709.1"/>
</dbReference>
<dbReference type="GO" id="GO:0008794">
    <property type="term" value="F:arsenate reductase (glutaredoxin) activity"/>
    <property type="evidence" value="ECO:0007669"/>
    <property type="project" value="UniProtKB-EC"/>
</dbReference>
<dbReference type="CDD" id="cd03034">
    <property type="entry name" value="ArsC_ArsC"/>
    <property type="match status" value="1"/>
</dbReference>
<keyword evidence="5" id="KW-1185">Reference proteome</keyword>
<dbReference type="SUPFAM" id="SSF52833">
    <property type="entry name" value="Thioredoxin-like"/>
    <property type="match status" value="1"/>
</dbReference>
<protein>
    <submittedName>
        <fullName evidence="4">Arsenate reductase (Glutaredoxin)</fullName>
        <ecNumber evidence="4">1.20.4.1</ecNumber>
    </submittedName>
</protein>
<dbReference type="PANTHER" id="PTHR30041:SF4">
    <property type="entry name" value="ARSENATE REDUCTASE"/>
    <property type="match status" value="1"/>
</dbReference>
<evidence type="ECO:0000256" key="1">
    <source>
        <dbReference type="ARBA" id="ARBA00007198"/>
    </source>
</evidence>
<organism evidence="4 5">
    <name type="scientific">Aestuariibaculum lutulentum</name>
    <dbReference type="NCBI Taxonomy" id="2920935"/>
    <lineage>
        <taxon>Bacteria</taxon>
        <taxon>Pseudomonadati</taxon>
        <taxon>Bacteroidota</taxon>
        <taxon>Flavobacteriia</taxon>
        <taxon>Flavobacteriales</taxon>
        <taxon>Flavobacteriaceae</taxon>
    </lineage>
</organism>
<proteinExistence type="inferred from homology"/>
<dbReference type="PANTHER" id="PTHR30041">
    <property type="entry name" value="ARSENATE REDUCTASE"/>
    <property type="match status" value="1"/>
</dbReference>
<evidence type="ECO:0000256" key="3">
    <source>
        <dbReference type="PROSITE-ProRule" id="PRU01282"/>
    </source>
</evidence>
<dbReference type="EMBL" id="JAKVQD010000002">
    <property type="protein sequence ID" value="MCH4552639.1"/>
    <property type="molecule type" value="Genomic_DNA"/>
</dbReference>
<accession>A0ABS9RI56</accession>
<dbReference type="EC" id="1.20.4.1" evidence="4"/>
<keyword evidence="2 4" id="KW-0560">Oxidoreductase</keyword>
<dbReference type="Gene3D" id="3.40.30.10">
    <property type="entry name" value="Glutaredoxin"/>
    <property type="match status" value="1"/>
</dbReference>